<dbReference type="GO" id="GO:0000160">
    <property type="term" value="P:phosphorelay signal transduction system"/>
    <property type="evidence" value="ECO:0007669"/>
    <property type="project" value="InterPro"/>
</dbReference>
<dbReference type="CDD" id="cd00156">
    <property type="entry name" value="REC"/>
    <property type="match status" value="1"/>
</dbReference>
<dbReference type="InterPro" id="IPR052048">
    <property type="entry name" value="ST_Response_Regulator"/>
</dbReference>
<evidence type="ECO:0000259" key="3">
    <source>
        <dbReference type="PROSITE" id="PS50110"/>
    </source>
</evidence>
<dbReference type="InterPro" id="IPR001789">
    <property type="entry name" value="Sig_transdc_resp-reg_receiver"/>
</dbReference>
<dbReference type="PROSITE" id="PS50110">
    <property type="entry name" value="RESPONSE_REGULATORY"/>
    <property type="match status" value="1"/>
</dbReference>
<comment type="caution">
    <text evidence="4">The sequence shown here is derived from an EMBL/GenBank/DDBJ whole genome shotgun (WGS) entry which is preliminary data.</text>
</comment>
<gene>
    <name evidence="4" type="ORF">CCR82_02765</name>
</gene>
<feature type="compositionally biased region" description="Basic residues" evidence="2">
    <location>
        <begin position="1"/>
        <end position="10"/>
    </location>
</feature>
<keyword evidence="5" id="KW-1185">Reference proteome</keyword>
<sequence>MRSTRSRPRSRPSSPRPNACNNRQIEGRSMPWSCDPNQIRILIVDDDPMLRKLLRSTLESLEHTAVLEVDSGEEALERFRDDQPHLVFLDIEMPGELNGIAVLDALRKSEQAVSIIMLTAHSTVQNVQQAAARNVDGFLVKPLNPDRIQKALEHFHKSRCA</sequence>
<dbReference type="Proteomes" id="UP001296967">
    <property type="component" value="Unassembled WGS sequence"/>
</dbReference>
<accession>A0AAJ0UDK6</accession>
<dbReference type="InterPro" id="IPR011006">
    <property type="entry name" value="CheY-like_superfamily"/>
</dbReference>
<evidence type="ECO:0000313" key="5">
    <source>
        <dbReference type="Proteomes" id="UP001296967"/>
    </source>
</evidence>
<reference evidence="4" key="2">
    <citation type="journal article" date="2020" name="Microorganisms">
        <title>Osmotic Adaptation and Compatible Solute Biosynthesis of Phototrophic Bacteria as Revealed from Genome Analyses.</title>
        <authorList>
            <person name="Imhoff J.F."/>
            <person name="Rahn T."/>
            <person name="Kunzel S."/>
            <person name="Keller A."/>
            <person name="Neulinger S.C."/>
        </authorList>
    </citation>
    <scope>NUCLEOTIDE SEQUENCE</scope>
    <source>
        <strain evidence="4">DSM 4395</strain>
    </source>
</reference>
<dbReference type="AlphaFoldDB" id="A0AAJ0UDK6"/>
<feature type="region of interest" description="Disordered" evidence="2">
    <location>
        <begin position="1"/>
        <end position="29"/>
    </location>
</feature>
<organism evidence="4 5">
    <name type="scientific">Halochromatium salexigens</name>
    <name type="common">Chromatium salexigens</name>
    <dbReference type="NCBI Taxonomy" id="49447"/>
    <lineage>
        <taxon>Bacteria</taxon>
        <taxon>Pseudomonadati</taxon>
        <taxon>Pseudomonadota</taxon>
        <taxon>Gammaproteobacteria</taxon>
        <taxon>Chromatiales</taxon>
        <taxon>Chromatiaceae</taxon>
        <taxon>Halochromatium</taxon>
    </lineage>
</organism>
<dbReference type="SUPFAM" id="SSF52172">
    <property type="entry name" value="CheY-like"/>
    <property type="match status" value="1"/>
</dbReference>
<dbReference type="Pfam" id="PF00072">
    <property type="entry name" value="Response_reg"/>
    <property type="match status" value="1"/>
</dbReference>
<dbReference type="EMBL" id="NHSF01000016">
    <property type="protein sequence ID" value="MBK5929484.1"/>
    <property type="molecule type" value="Genomic_DNA"/>
</dbReference>
<dbReference type="Gene3D" id="3.40.50.2300">
    <property type="match status" value="1"/>
</dbReference>
<feature type="modified residue" description="4-aspartylphosphate" evidence="1">
    <location>
        <position position="90"/>
    </location>
</feature>
<evidence type="ECO:0000256" key="2">
    <source>
        <dbReference type="SAM" id="MobiDB-lite"/>
    </source>
</evidence>
<dbReference type="SMART" id="SM00448">
    <property type="entry name" value="REC"/>
    <property type="match status" value="1"/>
</dbReference>
<reference evidence="4" key="1">
    <citation type="submission" date="2017-05" db="EMBL/GenBank/DDBJ databases">
        <authorList>
            <person name="Imhoff J.F."/>
            <person name="Rahn T."/>
            <person name="Kuenzel S."/>
            <person name="Neulinger S.C."/>
        </authorList>
    </citation>
    <scope>NUCLEOTIDE SEQUENCE</scope>
    <source>
        <strain evidence="4">DSM 4395</strain>
    </source>
</reference>
<evidence type="ECO:0000256" key="1">
    <source>
        <dbReference type="PROSITE-ProRule" id="PRU00169"/>
    </source>
</evidence>
<dbReference type="PANTHER" id="PTHR43228">
    <property type="entry name" value="TWO-COMPONENT RESPONSE REGULATOR"/>
    <property type="match status" value="1"/>
</dbReference>
<dbReference type="PANTHER" id="PTHR43228:SF1">
    <property type="entry name" value="TWO-COMPONENT RESPONSE REGULATOR ARR22"/>
    <property type="match status" value="1"/>
</dbReference>
<protein>
    <recommendedName>
        <fullName evidence="3">Response regulatory domain-containing protein</fullName>
    </recommendedName>
</protein>
<evidence type="ECO:0000313" key="4">
    <source>
        <dbReference type="EMBL" id="MBK5929484.1"/>
    </source>
</evidence>
<feature type="domain" description="Response regulatory" evidence="3">
    <location>
        <begin position="40"/>
        <end position="156"/>
    </location>
</feature>
<keyword evidence="1" id="KW-0597">Phosphoprotein</keyword>
<proteinExistence type="predicted"/>
<name>A0AAJ0UDK6_HALSE</name>